<dbReference type="Pfam" id="PF04402">
    <property type="entry name" value="SIMPL"/>
    <property type="match status" value="1"/>
</dbReference>
<evidence type="ECO:0000256" key="1">
    <source>
        <dbReference type="SAM" id="SignalP"/>
    </source>
</evidence>
<reference evidence="2 3" key="1">
    <citation type="journal article" date="2014" name="PLoS ONE">
        <title>The first complete genome sequence of the class fimbriimonadia in the phylum armatimonadetes.</title>
        <authorList>
            <person name="Hu Z.Y."/>
            <person name="Wang Y.Z."/>
            <person name="Im W.T."/>
            <person name="Wang S.Y."/>
            <person name="Zhao G.P."/>
            <person name="Zheng H.J."/>
            <person name="Quan Z.X."/>
        </authorList>
    </citation>
    <scope>NUCLEOTIDE SEQUENCE [LARGE SCALE GENOMIC DNA]</scope>
    <source>
        <strain evidence="2">Gsoil 348</strain>
    </source>
</reference>
<feature type="signal peptide" evidence="1">
    <location>
        <begin position="1"/>
        <end position="22"/>
    </location>
</feature>
<dbReference type="InterPro" id="IPR007497">
    <property type="entry name" value="SIMPL/DUF541"/>
</dbReference>
<dbReference type="PANTHER" id="PTHR34387">
    <property type="entry name" value="SLR1258 PROTEIN"/>
    <property type="match status" value="1"/>
</dbReference>
<dbReference type="EMBL" id="CP007139">
    <property type="protein sequence ID" value="AIE86102.1"/>
    <property type="molecule type" value="Genomic_DNA"/>
</dbReference>
<dbReference type="STRING" id="661478.OP10G_2734"/>
<evidence type="ECO:0000313" key="2">
    <source>
        <dbReference type="EMBL" id="AIE86102.1"/>
    </source>
</evidence>
<dbReference type="PROSITE" id="PS51257">
    <property type="entry name" value="PROKAR_LIPOPROTEIN"/>
    <property type="match status" value="1"/>
</dbReference>
<dbReference type="InterPro" id="IPR052022">
    <property type="entry name" value="26kDa_periplasmic_antigen"/>
</dbReference>
<sequence length="236" mass="24731">MKQSRLALVVFASLALAACGFAQERPPTPPLITVSGNGISRFDPDVATVRLGIQAQGRTAREVQSQASGTAQKILDAVAKLGIDKKQIQTSTLSLYPVFSEPKPGQTTAPSIVGYRAQNTVSVRVVDLMKVGPVVDATIAAGANEVQGIEFGLRDDLTARKSALRAAVLEARGKAEAIAEALGVKLGDVYEVNEGGIQVMPLMMGRAMAADAVATPVSPGQIDVSATVTIRFRFTK</sequence>
<dbReference type="eggNOG" id="COG2968">
    <property type="taxonomic scope" value="Bacteria"/>
</dbReference>
<keyword evidence="1" id="KW-0732">Signal</keyword>
<dbReference type="Gene3D" id="3.30.70.2970">
    <property type="entry name" value="Protein of unknown function (DUF541), domain 2"/>
    <property type="match status" value="1"/>
</dbReference>
<organism evidence="2 3">
    <name type="scientific">Fimbriimonas ginsengisoli Gsoil 348</name>
    <dbReference type="NCBI Taxonomy" id="661478"/>
    <lineage>
        <taxon>Bacteria</taxon>
        <taxon>Bacillati</taxon>
        <taxon>Armatimonadota</taxon>
        <taxon>Fimbriimonadia</taxon>
        <taxon>Fimbriimonadales</taxon>
        <taxon>Fimbriimonadaceae</taxon>
        <taxon>Fimbriimonas</taxon>
    </lineage>
</organism>
<dbReference type="KEGG" id="fgi:OP10G_2734"/>
<dbReference type="Gene3D" id="3.30.110.170">
    <property type="entry name" value="Protein of unknown function (DUF541), domain 1"/>
    <property type="match status" value="1"/>
</dbReference>
<dbReference type="RefSeq" id="WP_025225353.1">
    <property type="nucleotide sequence ID" value="NZ_CP007139.1"/>
</dbReference>
<dbReference type="Proteomes" id="UP000027982">
    <property type="component" value="Chromosome"/>
</dbReference>
<accession>A0A068NS02</accession>
<proteinExistence type="predicted"/>
<name>A0A068NS02_FIMGI</name>
<evidence type="ECO:0000313" key="3">
    <source>
        <dbReference type="Proteomes" id="UP000027982"/>
    </source>
</evidence>
<dbReference type="AlphaFoldDB" id="A0A068NS02"/>
<protein>
    <submittedName>
        <fullName evidence="2">Outer membrane protein, 28Kda</fullName>
    </submittedName>
</protein>
<dbReference type="OrthoDB" id="9813144at2"/>
<feature type="chain" id="PRO_5001653872" evidence="1">
    <location>
        <begin position="23"/>
        <end position="236"/>
    </location>
</feature>
<dbReference type="HOGENOM" id="CLU_080344_1_0_0"/>
<dbReference type="PANTHER" id="PTHR34387:SF2">
    <property type="entry name" value="SLR1258 PROTEIN"/>
    <property type="match status" value="1"/>
</dbReference>
<dbReference type="GO" id="GO:0006974">
    <property type="term" value="P:DNA damage response"/>
    <property type="evidence" value="ECO:0007669"/>
    <property type="project" value="TreeGrafter"/>
</dbReference>
<gene>
    <name evidence="2" type="ORF">OP10G_2734</name>
</gene>
<keyword evidence="3" id="KW-1185">Reference proteome</keyword>